<keyword evidence="3" id="KW-1185">Reference proteome</keyword>
<protein>
    <submittedName>
        <fullName evidence="2">Uncharacterized protein</fullName>
    </submittedName>
</protein>
<proteinExistence type="predicted"/>
<accession>A0ABR1AWG6</accession>
<feature type="region of interest" description="Disordered" evidence="1">
    <location>
        <begin position="76"/>
        <end position="111"/>
    </location>
</feature>
<evidence type="ECO:0000313" key="2">
    <source>
        <dbReference type="EMBL" id="KAK6630174.1"/>
    </source>
</evidence>
<reference evidence="2 3" key="1">
    <citation type="submission" date="2023-09" db="EMBL/GenBank/DDBJ databases">
        <title>Genomes of two closely related lineages of the louse Polyplax serrata with different host specificities.</title>
        <authorList>
            <person name="Martinu J."/>
            <person name="Tarabai H."/>
            <person name="Stefka J."/>
            <person name="Hypsa V."/>
        </authorList>
    </citation>
    <scope>NUCLEOTIDE SEQUENCE [LARGE SCALE GENOMIC DNA]</scope>
    <source>
        <strain evidence="2">98ZLc_SE</strain>
    </source>
</reference>
<evidence type="ECO:0000256" key="1">
    <source>
        <dbReference type="SAM" id="MobiDB-lite"/>
    </source>
</evidence>
<dbReference type="EMBL" id="JAWJWF010000009">
    <property type="protein sequence ID" value="KAK6630174.1"/>
    <property type="molecule type" value="Genomic_DNA"/>
</dbReference>
<sequence length="111" mass="12290">MRNASVAGGNWAVGVPIWVLRHDKPSQGVPTKIEPLGRGKQCRGVEGLWPGKALKWQVLMETLIFLQTDRKPTTMKLQKNHKFEESDSSGEAKCPTSETEQNPPFDDSDGS</sequence>
<comment type="caution">
    <text evidence="2">The sequence shown here is derived from an EMBL/GenBank/DDBJ whole genome shotgun (WGS) entry which is preliminary data.</text>
</comment>
<gene>
    <name evidence="2" type="ORF">RUM44_005730</name>
</gene>
<evidence type="ECO:0000313" key="3">
    <source>
        <dbReference type="Proteomes" id="UP001359485"/>
    </source>
</evidence>
<dbReference type="Proteomes" id="UP001359485">
    <property type="component" value="Unassembled WGS sequence"/>
</dbReference>
<organism evidence="2 3">
    <name type="scientific">Polyplax serrata</name>
    <name type="common">Common mouse louse</name>
    <dbReference type="NCBI Taxonomy" id="468196"/>
    <lineage>
        <taxon>Eukaryota</taxon>
        <taxon>Metazoa</taxon>
        <taxon>Ecdysozoa</taxon>
        <taxon>Arthropoda</taxon>
        <taxon>Hexapoda</taxon>
        <taxon>Insecta</taxon>
        <taxon>Pterygota</taxon>
        <taxon>Neoptera</taxon>
        <taxon>Paraneoptera</taxon>
        <taxon>Psocodea</taxon>
        <taxon>Troctomorpha</taxon>
        <taxon>Phthiraptera</taxon>
        <taxon>Anoplura</taxon>
        <taxon>Polyplacidae</taxon>
        <taxon>Polyplax</taxon>
    </lineage>
</organism>
<name>A0ABR1AWG6_POLSC</name>